<dbReference type="InterPro" id="IPR000990">
    <property type="entry name" value="Innexin"/>
</dbReference>
<evidence type="ECO:0000256" key="7">
    <source>
        <dbReference type="ARBA" id="ARBA00023136"/>
    </source>
</evidence>
<evidence type="ECO:0000256" key="6">
    <source>
        <dbReference type="ARBA" id="ARBA00023065"/>
    </source>
</evidence>
<protein>
    <submittedName>
        <fullName evidence="9">Uncharacterized protein</fullName>
    </submittedName>
</protein>
<dbReference type="EMBL" id="JARBDR010000141">
    <property type="protein sequence ID" value="KAJ8320951.1"/>
    <property type="molecule type" value="Genomic_DNA"/>
</dbReference>
<evidence type="ECO:0000256" key="8">
    <source>
        <dbReference type="ARBA" id="ARBA00023303"/>
    </source>
</evidence>
<organism evidence="9 10">
    <name type="scientific">Tegillarca granosa</name>
    <name type="common">Malaysian cockle</name>
    <name type="synonym">Anadara granosa</name>
    <dbReference type="NCBI Taxonomy" id="220873"/>
    <lineage>
        <taxon>Eukaryota</taxon>
        <taxon>Metazoa</taxon>
        <taxon>Spiralia</taxon>
        <taxon>Lophotrochozoa</taxon>
        <taxon>Mollusca</taxon>
        <taxon>Bivalvia</taxon>
        <taxon>Autobranchia</taxon>
        <taxon>Pteriomorphia</taxon>
        <taxon>Arcoida</taxon>
        <taxon>Arcoidea</taxon>
        <taxon>Arcidae</taxon>
        <taxon>Tegillarca</taxon>
    </lineage>
</organism>
<gene>
    <name evidence="9" type="ORF">KUTeg_002538</name>
</gene>
<keyword evidence="7" id="KW-0472">Membrane</keyword>
<evidence type="ECO:0000256" key="3">
    <source>
        <dbReference type="ARBA" id="ARBA00022475"/>
    </source>
</evidence>
<name>A0ABQ9FXV0_TEGGR</name>
<accession>A0ABQ9FXV0</accession>
<dbReference type="PANTHER" id="PTHR11893">
    <property type="entry name" value="INNEXIN"/>
    <property type="match status" value="1"/>
</dbReference>
<evidence type="ECO:0000256" key="4">
    <source>
        <dbReference type="ARBA" id="ARBA00022692"/>
    </source>
</evidence>
<comment type="subcellular location">
    <subcellularLocation>
        <location evidence="1">Cell membrane</location>
        <topology evidence="1">Multi-pass membrane protein</topology>
    </subcellularLocation>
</comment>
<evidence type="ECO:0000256" key="1">
    <source>
        <dbReference type="ARBA" id="ARBA00004651"/>
    </source>
</evidence>
<sequence length="105" mass="12310">MTAINFINLIFNTVMFFVPNRKNEYVKKYLTLGSVPQYTHARKPQEVANMFVDDYLKHDGVFIIYLLAHNVSPVIAMEAVEALWEQYCQKQHINRFLNDIEDGIN</sequence>
<keyword evidence="4" id="KW-0812">Transmembrane</keyword>
<keyword evidence="6" id="KW-0406">Ion transport</keyword>
<dbReference type="PANTHER" id="PTHR11893:SF36">
    <property type="entry name" value="INNEXIN-5"/>
    <property type="match status" value="1"/>
</dbReference>
<keyword evidence="2" id="KW-0813">Transport</keyword>
<keyword evidence="3" id="KW-1003">Cell membrane</keyword>
<keyword evidence="8" id="KW-0407">Ion channel</keyword>
<evidence type="ECO:0000313" key="9">
    <source>
        <dbReference type="EMBL" id="KAJ8320951.1"/>
    </source>
</evidence>
<keyword evidence="5" id="KW-1133">Transmembrane helix</keyword>
<proteinExistence type="predicted"/>
<evidence type="ECO:0000313" key="10">
    <source>
        <dbReference type="Proteomes" id="UP001217089"/>
    </source>
</evidence>
<comment type="caution">
    <text evidence="9">The sequence shown here is derived from an EMBL/GenBank/DDBJ whole genome shotgun (WGS) entry which is preliminary data.</text>
</comment>
<keyword evidence="10" id="KW-1185">Reference proteome</keyword>
<dbReference type="Pfam" id="PF00876">
    <property type="entry name" value="Innexin"/>
    <property type="match status" value="1"/>
</dbReference>
<evidence type="ECO:0000256" key="2">
    <source>
        <dbReference type="ARBA" id="ARBA00022448"/>
    </source>
</evidence>
<reference evidence="9 10" key="1">
    <citation type="submission" date="2022-12" db="EMBL/GenBank/DDBJ databases">
        <title>Chromosome-level genome of Tegillarca granosa.</title>
        <authorList>
            <person name="Kim J."/>
        </authorList>
    </citation>
    <scope>NUCLEOTIDE SEQUENCE [LARGE SCALE GENOMIC DNA]</scope>
    <source>
        <strain evidence="9">Teg-2019</strain>
        <tissue evidence="9">Adductor muscle</tissue>
    </source>
</reference>
<dbReference type="Proteomes" id="UP001217089">
    <property type="component" value="Unassembled WGS sequence"/>
</dbReference>
<evidence type="ECO:0000256" key="5">
    <source>
        <dbReference type="ARBA" id="ARBA00022989"/>
    </source>
</evidence>